<dbReference type="Gene3D" id="3.80.10.10">
    <property type="entry name" value="Ribonuclease Inhibitor"/>
    <property type="match status" value="1"/>
</dbReference>
<proteinExistence type="predicted"/>
<reference evidence="3" key="1">
    <citation type="journal article" date="2023" name="Mol. Phylogenet. Evol.">
        <title>Genome-scale phylogeny and comparative genomics of the fungal order Sordariales.</title>
        <authorList>
            <person name="Hensen N."/>
            <person name="Bonometti L."/>
            <person name="Westerberg I."/>
            <person name="Brannstrom I.O."/>
            <person name="Guillou S."/>
            <person name="Cros-Aarteil S."/>
            <person name="Calhoun S."/>
            <person name="Haridas S."/>
            <person name="Kuo A."/>
            <person name="Mondo S."/>
            <person name="Pangilinan J."/>
            <person name="Riley R."/>
            <person name="LaButti K."/>
            <person name="Andreopoulos B."/>
            <person name="Lipzen A."/>
            <person name="Chen C."/>
            <person name="Yan M."/>
            <person name="Daum C."/>
            <person name="Ng V."/>
            <person name="Clum A."/>
            <person name="Steindorff A."/>
            <person name="Ohm R.A."/>
            <person name="Martin F."/>
            <person name="Silar P."/>
            <person name="Natvig D.O."/>
            <person name="Lalanne C."/>
            <person name="Gautier V."/>
            <person name="Ament-Velasquez S.L."/>
            <person name="Kruys A."/>
            <person name="Hutchinson M.I."/>
            <person name="Powell A.J."/>
            <person name="Barry K."/>
            <person name="Miller A.N."/>
            <person name="Grigoriev I.V."/>
            <person name="Debuchy R."/>
            <person name="Gladieux P."/>
            <person name="Hiltunen Thoren M."/>
            <person name="Johannesson H."/>
        </authorList>
    </citation>
    <scope>NUCLEOTIDE SEQUENCE</scope>
    <source>
        <strain evidence="3">SMH4131-1</strain>
    </source>
</reference>
<protein>
    <recommendedName>
        <fullName evidence="2">LRR-containing protein second PH domain-containing protein</fullName>
    </recommendedName>
</protein>
<feature type="domain" description="LRR-containing protein second PH" evidence="2">
    <location>
        <begin position="270"/>
        <end position="396"/>
    </location>
</feature>
<evidence type="ECO:0000256" key="1">
    <source>
        <dbReference type="SAM" id="MobiDB-lite"/>
    </source>
</evidence>
<dbReference type="AlphaFoldDB" id="A0AAE0J001"/>
<reference evidence="3" key="2">
    <citation type="submission" date="2023-06" db="EMBL/GenBank/DDBJ databases">
        <authorList>
            <consortium name="Lawrence Berkeley National Laboratory"/>
            <person name="Haridas S."/>
            <person name="Hensen N."/>
            <person name="Bonometti L."/>
            <person name="Westerberg I."/>
            <person name="Brannstrom I.O."/>
            <person name="Guillou S."/>
            <person name="Cros-Aarteil S."/>
            <person name="Calhoun S."/>
            <person name="Kuo A."/>
            <person name="Mondo S."/>
            <person name="Pangilinan J."/>
            <person name="Riley R."/>
            <person name="Labutti K."/>
            <person name="Andreopoulos B."/>
            <person name="Lipzen A."/>
            <person name="Chen C."/>
            <person name="Yanf M."/>
            <person name="Daum C."/>
            <person name="Ng V."/>
            <person name="Clum A."/>
            <person name="Steindorff A."/>
            <person name="Ohm R."/>
            <person name="Martin F."/>
            <person name="Silar P."/>
            <person name="Natvig D."/>
            <person name="Lalanne C."/>
            <person name="Gautier V."/>
            <person name="Ament-Velasquez S.L."/>
            <person name="Kruys A."/>
            <person name="Hutchinson M.I."/>
            <person name="Powell A.J."/>
            <person name="Barry K."/>
            <person name="Miller A.N."/>
            <person name="Grigoriev I.V."/>
            <person name="Debuchy R."/>
            <person name="Gladieux P."/>
            <person name="Thoren M.H."/>
            <person name="Johannesson H."/>
        </authorList>
    </citation>
    <scope>NUCLEOTIDE SEQUENCE</scope>
    <source>
        <strain evidence="3">SMH4131-1</strain>
    </source>
</reference>
<dbReference type="PANTHER" id="PTHR24114:SF2">
    <property type="entry name" value="F-BOX DOMAIN-CONTAINING PROTEIN-RELATED"/>
    <property type="match status" value="1"/>
</dbReference>
<evidence type="ECO:0000259" key="2">
    <source>
        <dbReference type="Pfam" id="PF25353"/>
    </source>
</evidence>
<dbReference type="EMBL" id="JAUEPO010000002">
    <property type="protein sequence ID" value="KAK3334002.1"/>
    <property type="molecule type" value="Genomic_DNA"/>
</dbReference>
<comment type="caution">
    <text evidence="3">The sequence shown here is derived from an EMBL/GenBank/DDBJ whole genome shotgun (WGS) entry which is preliminary data.</text>
</comment>
<accession>A0AAE0J001</accession>
<dbReference type="InterPro" id="IPR052394">
    <property type="entry name" value="LRR-containing"/>
</dbReference>
<gene>
    <name evidence="3" type="ORF">B0T19DRAFT_440697</name>
</gene>
<feature type="compositionally biased region" description="Basic and acidic residues" evidence="1">
    <location>
        <begin position="1026"/>
        <end position="1041"/>
    </location>
</feature>
<organism evidence="3 4">
    <name type="scientific">Cercophora scortea</name>
    <dbReference type="NCBI Taxonomy" id="314031"/>
    <lineage>
        <taxon>Eukaryota</taxon>
        <taxon>Fungi</taxon>
        <taxon>Dikarya</taxon>
        <taxon>Ascomycota</taxon>
        <taxon>Pezizomycotina</taxon>
        <taxon>Sordariomycetes</taxon>
        <taxon>Sordariomycetidae</taxon>
        <taxon>Sordariales</taxon>
        <taxon>Lasiosphaeriaceae</taxon>
        <taxon>Cercophora</taxon>
    </lineage>
</organism>
<evidence type="ECO:0000313" key="3">
    <source>
        <dbReference type="EMBL" id="KAK3334002.1"/>
    </source>
</evidence>
<feature type="compositionally biased region" description="Low complexity" evidence="1">
    <location>
        <begin position="15"/>
        <end position="56"/>
    </location>
</feature>
<sequence>MAMRPFSSRDSICETGNGNNSNANGTGNVNGSVSGTGISITNSNSTSSTSSSNASRARTRTPSAHGRKLSKSRNLSTSTFDALTRRSSGYSGYSDDRRMSVAESVSAASSSSIDWKLQNVEGVAPLESDTQLLKTKTPYLVVTTDYVVKLKNHAHVLALFPQLSEGARPEPSSTVAEPLAVIPVAGIISVFVAESTRPSFGLEIWWKTLSGASFHHASFFFNLPTERDEQMHHIVCAMRSNNPDENEFNRRSVDVAELLQGIQDTEEPKFKHQKIEIFPVVPRGNTRRDCSAKPEDDSKKSLEGPAFYLAVGGHLCYLVEIQKGKGGNPICQHRTFGLVTLEKFKGDWTHHQERFNITFRDPFSTPVVLELASRYYRNIILTFGQADRFLKPAWPQMWQGLEIFRISGLKQLQSIISREDFGSVRRTLDAFLSAYRCNPVVWEINWRSKFAPEFRLLPAKDGSTYSALQILAVLRALRYNDYFNSLSFRDIDLAVLWHVEDNPTKLVNVAYLSRSCVTLDPDEVEILKISPVLHQEFHALAFCSETIRQIDFTNSSASYVARFRQSRQTSPSIQFIAPILNLLKSGITKCNRLILSRTALLRADIEEIAEILKHGSIQALDVSFCGLDDMDLRDMVVTPLLDHPQQLLQSLDVSGNPGRVPARILSEMIHNLVELRELNLCGSLQGDVAGPLIPVETLDRLQFLTELDISNFKLNLSTLVDLERFLSNRASKMDANEPASLHKLVLNNCGITGGQAARIFNAIGENHGMDLSISGNPIEDGVDDLAAAISKSRAPASLTMQMVEFRIESNYVLLIKSLTKTKYLSMLNLVGTAPNGPCSAETVRALEDFFAHNKSIQCLDLSGYCGKLDDGQLAKGFGRSLLGLIKNTTMTHFRIRNQNLHDDAGILGRVIRENRHLMVFDCQDNNLNLTSLQFLVSNLKHNTNIIEFPFSATERAAIWNNILSGLHRTSRTLSLPFSGSASAAAKHADKNPLKMQEKMLREVFNGQFGDLDIYLRRNRIALEESSGHELDFESPAADHRGPGGAPDDSWPALELKAMGVVPHGGQPHGHGGDMGRGGRATVRSSNIPFDTSLPEPYRVVAQHEGTESPTETLDPVSEISTPPLEKEIVAGLTDGEEVAFRRMMSEFKETGFGFS</sequence>
<dbReference type="PANTHER" id="PTHR24114">
    <property type="entry name" value="LEUCINE RICH REPEAT FAMILY PROTEIN"/>
    <property type="match status" value="1"/>
</dbReference>
<dbReference type="Pfam" id="PF25353">
    <property type="entry name" value="PH_2nd_LRR"/>
    <property type="match status" value="1"/>
</dbReference>
<dbReference type="Proteomes" id="UP001286456">
    <property type="component" value="Unassembled WGS sequence"/>
</dbReference>
<dbReference type="InterPro" id="IPR032675">
    <property type="entry name" value="LRR_dom_sf"/>
</dbReference>
<feature type="region of interest" description="Disordered" evidence="1">
    <location>
        <begin position="1026"/>
        <end position="1048"/>
    </location>
</feature>
<dbReference type="SUPFAM" id="SSF52047">
    <property type="entry name" value="RNI-like"/>
    <property type="match status" value="1"/>
</dbReference>
<dbReference type="InterPro" id="IPR057334">
    <property type="entry name" value="PH_2nd_LRR"/>
</dbReference>
<feature type="region of interest" description="Disordered" evidence="1">
    <location>
        <begin position="1"/>
        <end position="80"/>
    </location>
</feature>
<name>A0AAE0J001_9PEZI</name>
<keyword evidence="4" id="KW-1185">Reference proteome</keyword>
<evidence type="ECO:0000313" key="4">
    <source>
        <dbReference type="Proteomes" id="UP001286456"/>
    </source>
</evidence>